<evidence type="ECO:0000259" key="5">
    <source>
        <dbReference type="PROSITE" id="PS51782"/>
    </source>
</evidence>
<dbReference type="EMBL" id="CP052909">
    <property type="protein sequence ID" value="QNJ97952.1"/>
    <property type="molecule type" value="Genomic_DNA"/>
</dbReference>
<dbReference type="PROSITE" id="PS51782">
    <property type="entry name" value="LYSM"/>
    <property type="match status" value="1"/>
</dbReference>
<feature type="domain" description="LysM" evidence="5">
    <location>
        <begin position="232"/>
        <end position="275"/>
    </location>
</feature>
<sequence>MRAGIITLLLISIISLGSCKAKKRVVTAKKTPRTERVIIDTSPKIDNTLEEIPEDKPTEVIKPKPNASYAEILSSYIDTYSDIAKEEMLQYGIPASITLAQGILESGAGRGELTNKANNHFGIKCHGWTGETVYHDDDESQECFRKYKDPKYSYRDHSLFLTQRSRYKDLFKLKKDDYKGWAKGLRKAGYATDPKYPDKLIAIIEKNKLYKYDDEVLGNKVSILKPDDSKISTYTVTSGDTLYSIARRFNITVDTLKEYNGLDSNTISIGQVLYLHPVKNQ</sequence>
<dbReference type="SUPFAM" id="SSF54106">
    <property type="entry name" value="LysM domain"/>
    <property type="match status" value="1"/>
</dbReference>
<dbReference type="GO" id="GO:0042742">
    <property type="term" value="P:defense response to bacterium"/>
    <property type="evidence" value="ECO:0007669"/>
    <property type="project" value="UniProtKB-KW"/>
</dbReference>
<dbReference type="KEGG" id="alti:ALE3EI_1390"/>
<proteinExistence type="predicted"/>
<dbReference type="GO" id="GO:0004040">
    <property type="term" value="F:amidase activity"/>
    <property type="evidence" value="ECO:0007669"/>
    <property type="project" value="InterPro"/>
</dbReference>
<gene>
    <name evidence="6" type="ORF">ALE3EI_1390</name>
</gene>
<evidence type="ECO:0000313" key="6">
    <source>
        <dbReference type="EMBL" id="QNJ97952.1"/>
    </source>
</evidence>
<organism evidence="6 7">
    <name type="scientific">Constantimarinum furrinae</name>
    <dbReference type="NCBI Taxonomy" id="2562285"/>
    <lineage>
        <taxon>Bacteria</taxon>
        <taxon>Pseudomonadati</taxon>
        <taxon>Bacteroidota</taxon>
        <taxon>Flavobacteriia</taxon>
        <taxon>Flavobacteriales</taxon>
        <taxon>Flavobacteriaceae</taxon>
        <taxon>Altibacter/Constantimarinum group</taxon>
        <taxon>Constantimarinum</taxon>
    </lineage>
</organism>
<keyword evidence="1" id="KW-0929">Antimicrobial</keyword>
<evidence type="ECO:0000313" key="7">
    <source>
        <dbReference type="Proteomes" id="UP000515514"/>
    </source>
</evidence>
<dbReference type="Pfam" id="PF01476">
    <property type="entry name" value="LysM"/>
    <property type="match status" value="1"/>
</dbReference>
<evidence type="ECO:0000256" key="3">
    <source>
        <dbReference type="ARBA" id="ARBA00022801"/>
    </source>
</evidence>
<keyword evidence="3" id="KW-0378">Hydrolase</keyword>
<evidence type="ECO:0000256" key="1">
    <source>
        <dbReference type="ARBA" id="ARBA00022529"/>
    </source>
</evidence>
<dbReference type="Gene3D" id="3.10.350.10">
    <property type="entry name" value="LysM domain"/>
    <property type="match status" value="1"/>
</dbReference>
<dbReference type="InterPro" id="IPR036779">
    <property type="entry name" value="LysM_dom_sf"/>
</dbReference>
<dbReference type="SMART" id="SM00047">
    <property type="entry name" value="LYZ2"/>
    <property type="match status" value="1"/>
</dbReference>
<keyword evidence="7" id="KW-1185">Reference proteome</keyword>
<evidence type="ECO:0000256" key="2">
    <source>
        <dbReference type="ARBA" id="ARBA00022638"/>
    </source>
</evidence>
<accession>A0A7G8PUD6</accession>
<name>A0A7G8PUD6_9FLAO</name>
<dbReference type="GO" id="GO:0031640">
    <property type="term" value="P:killing of cells of another organism"/>
    <property type="evidence" value="ECO:0007669"/>
    <property type="project" value="UniProtKB-KW"/>
</dbReference>
<dbReference type="InterPro" id="IPR051056">
    <property type="entry name" value="Glycosyl_Hydrolase_73"/>
</dbReference>
<dbReference type="CDD" id="cd00118">
    <property type="entry name" value="LysM"/>
    <property type="match status" value="1"/>
</dbReference>
<dbReference type="SMART" id="SM00257">
    <property type="entry name" value="LysM"/>
    <property type="match status" value="1"/>
</dbReference>
<dbReference type="PANTHER" id="PTHR33308:SF9">
    <property type="entry name" value="PEPTIDOGLYCAN HYDROLASE FLGJ"/>
    <property type="match status" value="1"/>
</dbReference>
<dbReference type="Gene3D" id="1.10.530.10">
    <property type="match status" value="1"/>
</dbReference>
<keyword evidence="2" id="KW-0081">Bacteriolytic enzyme</keyword>
<dbReference type="Pfam" id="PF01832">
    <property type="entry name" value="Glucosaminidase"/>
    <property type="match status" value="1"/>
</dbReference>
<dbReference type="InterPro" id="IPR002901">
    <property type="entry name" value="MGlyc_endo_b_GlcNAc-like_dom"/>
</dbReference>
<dbReference type="Proteomes" id="UP000515514">
    <property type="component" value="Chromosome"/>
</dbReference>
<dbReference type="InterPro" id="IPR018392">
    <property type="entry name" value="LysM"/>
</dbReference>
<dbReference type="AlphaFoldDB" id="A0A7G8PUD6"/>
<dbReference type="RefSeq" id="WP_186987577.1">
    <property type="nucleotide sequence ID" value="NZ_CP052909.1"/>
</dbReference>
<dbReference type="PROSITE" id="PS51257">
    <property type="entry name" value="PROKAR_LIPOPROTEIN"/>
    <property type="match status" value="1"/>
</dbReference>
<protein>
    <recommendedName>
        <fullName evidence="4">Peptidoglycan hydrolase</fullName>
    </recommendedName>
</protein>
<dbReference type="FunFam" id="1.10.530.10:FF:000060">
    <property type="entry name" value="Predicted protein"/>
    <property type="match status" value="1"/>
</dbReference>
<dbReference type="PANTHER" id="PTHR33308">
    <property type="entry name" value="PEPTIDOGLYCAN HYDROLASE FLGJ"/>
    <property type="match status" value="1"/>
</dbReference>
<evidence type="ECO:0000256" key="4">
    <source>
        <dbReference type="ARBA" id="ARBA00032108"/>
    </source>
</evidence>
<reference evidence="6 7" key="1">
    <citation type="submission" date="2020-04" db="EMBL/GenBank/DDBJ databases">
        <title>Genome sequence of Altibacter aquimarinus strain ALE3EI.</title>
        <authorList>
            <person name="Oh H.-M."/>
            <person name="Jang D."/>
        </authorList>
    </citation>
    <scope>NUCLEOTIDE SEQUENCE [LARGE SCALE GENOMIC DNA]</scope>
    <source>
        <strain evidence="6 7">ALE3EI</strain>
    </source>
</reference>